<accession>A0AAW1X7J2</accession>
<name>A0AAW1X7J2_RUBAR</name>
<dbReference type="AlphaFoldDB" id="A0AAW1X7J2"/>
<comment type="caution">
    <text evidence="1">The sequence shown here is derived from an EMBL/GenBank/DDBJ whole genome shotgun (WGS) entry which is preliminary data.</text>
</comment>
<protein>
    <submittedName>
        <fullName evidence="1">Uncharacterized protein</fullName>
    </submittedName>
</protein>
<dbReference type="EMBL" id="JBEDUW010000004">
    <property type="protein sequence ID" value="KAK9932054.1"/>
    <property type="molecule type" value="Genomic_DNA"/>
</dbReference>
<reference evidence="1 2" key="1">
    <citation type="journal article" date="2023" name="G3 (Bethesda)">
        <title>A chromosome-length genome assembly and annotation of blackberry (Rubus argutus, cv. 'Hillquist').</title>
        <authorList>
            <person name="Bruna T."/>
            <person name="Aryal R."/>
            <person name="Dudchenko O."/>
            <person name="Sargent D.J."/>
            <person name="Mead D."/>
            <person name="Buti M."/>
            <person name="Cavallini A."/>
            <person name="Hytonen T."/>
            <person name="Andres J."/>
            <person name="Pham M."/>
            <person name="Weisz D."/>
            <person name="Mascagni F."/>
            <person name="Usai G."/>
            <person name="Natali L."/>
            <person name="Bassil N."/>
            <person name="Fernandez G.E."/>
            <person name="Lomsadze A."/>
            <person name="Armour M."/>
            <person name="Olukolu B."/>
            <person name="Poorten T."/>
            <person name="Britton C."/>
            <person name="Davik J."/>
            <person name="Ashrafi H."/>
            <person name="Aiden E.L."/>
            <person name="Borodovsky M."/>
            <person name="Worthington M."/>
        </authorList>
    </citation>
    <scope>NUCLEOTIDE SEQUENCE [LARGE SCALE GENOMIC DNA]</scope>
    <source>
        <strain evidence="1">PI 553951</strain>
    </source>
</reference>
<organism evidence="1 2">
    <name type="scientific">Rubus argutus</name>
    <name type="common">Southern blackberry</name>
    <dbReference type="NCBI Taxonomy" id="59490"/>
    <lineage>
        <taxon>Eukaryota</taxon>
        <taxon>Viridiplantae</taxon>
        <taxon>Streptophyta</taxon>
        <taxon>Embryophyta</taxon>
        <taxon>Tracheophyta</taxon>
        <taxon>Spermatophyta</taxon>
        <taxon>Magnoliopsida</taxon>
        <taxon>eudicotyledons</taxon>
        <taxon>Gunneridae</taxon>
        <taxon>Pentapetalae</taxon>
        <taxon>rosids</taxon>
        <taxon>fabids</taxon>
        <taxon>Rosales</taxon>
        <taxon>Rosaceae</taxon>
        <taxon>Rosoideae</taxon>
        <taxon>Rosoideae incertae sedis</taxon>
        <taxon>Rubus</taxon>
    </lineage>
</organism>
<sequence>MGRRGEGLGVDGEMMVDREVCLVRLWVNGCLQEARVFLVVDLIAGEVVIWGRIDWEVRVRTGLGCGDGGCCEVVRELKVWVHGLVITVKARDLVF</sequence>
<proteinExistence type="predicted"/>
<dbReference type="Proteomes" id="UP001457282">
    <property type="component" value="Unassembled WGS sequence"/>
</dbReference>
<keyword evidence="2" id="KW-1185">Reference proteome</keyword>
<evidence type="ECO:0000313" key="1">
    <source>
        <dbReference type="EMBL" id="KAK9932054.1"/>
    </source>
</evidence>
<gene>
    <name evidence="1" type="ORF">M0R45_019305</name>
</gene>
<evidence type="ECO:0000313" key="2">
    <source>
        <dbReference type="Proteomes" id="UP001457282"/>
    </source>
</evidence>